<gene>
    <name evidence="3" type="ORF">CBF37_05050</name>
</gene>
<dbReference type="InterPro" id="IPR043894">
    <property type="entry name" value="MupG_C"/>
</dbReference>
<feature type="domain" description="6-phospho-N-acetylmuramidase C-terminal" evidence="1">
    <location>
        <begin position="246"/>
        <end position="351"/>
    </location>
</feature>
<sequence>MILNGFSIFLSSDIDVSVEQYIHRMKKSGFSGVFTSLHIPEDNPQFLKSRLKKLGNITKKENLTLMADISSTTIDLLNLKTIEDYQSLQELGLTGLRIDYGIAPNLISELSHIFTVGLNASTMTEADYKYLLENNADFDNIEYWHNYYPRPETGLGKHDFIKKNTWLKSLNGEIVAFVAGDNHRRGPLYEGLPTLEKHRNNHPLASCLELQKECHVDKVYVGDSGLSSKTIEQFEDYYYHQRVLLEVDLLTSSYSDLVLGSHTNRFDSSRDVIRSQSARFKKIPHIPQLNNIERSIGSVTLDNYLYGRYQGEFQLVKKDLTASPRVNVMGKICCTDLPLLSFIDSGVNYKLIERK</sequence>
<dbReference type="SUPFAM" id="SSF50891">
    <property type="entry name" value="Cyclophilin-like"/>
    <property type="match status" value="1"/>
</dbReference>
<dbReference type="PANTHER" id="PTHR38435:SF2">
    <property type="entry name" value="DUF871 DOMAIN-CONTAINING PROTEIN"/>
    <property type="match status" value="1"/>
</dbReference>
<dbReference type="Gene3D" id="2.40.100.10">
    <property type="entry name" value="Cyclophilin-like"/>
    <property type="match status" value="1"/>
</dbReference>
<dbReference type="Pfam" id="PF05913">
    <property type="entry name" value="MupG_C"/>
    <property type="match status" value="1"/>
</dbReference>
<organism evidence="3 4">
    <name type="scientific">Vagococcus vulneris</name>
    <dbReference type="NCBI Taxonomy" id="1977869"/>
    <lineage>
        <taxon>Bacteria</taxon>
        <taxon>Bacillati</taxon>
        <taxon>Bacillota</taxon>
        <taxon>Bacilli</taxon>
        <taxon>Lactobacillales</taxon>
        <taxon>Enterococcaceae</taxon>
        <taxon>Vagococcus</taxon>
    </lineage>
</organism>
<dbReference type="AlphaFoldDB" id="A0A429ZZ96"/>
<dbReference type="OrthoDB" id="5809921at2"/>
<evidence type="ECO:0000313" key="3">
    <source>
        <dbReference type="EMBL" id="RST99339.1"/>
    </source>
</evidence>
<name>A0A429ZZ96_9ENTE</name>
<dbReference type="SUPFAM" id="SSF51445">
    <property type="entry name" value="(Trans)glycosidases"/>
    <property type="match status" value="1"/>
</dbReference>
<evidence type="ECO:0000259" key="2">
    <source>
        <dbReference type="Pfam" id="PF19200"/>
    </source>
</evidence>
<dbReference type="InterPro" id="IPR013785">
    <property type="entry name" value="Aldolase_TIM"/>
</dbReference>
<dbReference type="InterPro" id="IPR043797">
    <property type="entry name" value="MupG_N"/>
</dbReference>
<feature type="domain" description="6-phospho-N-acetylmuramidase N-terminal" evidence="2">
    <location>
        <begin position="5"/>
        <end position="235"/>
    </location>
</feature>
<dbReference type="EMBL" id="NGJS01000005">
    <property type="protein sequence ID" value="RST99339.1"/>
    <property type="molecule type" value="Genomic_DNA"/>
</dbReference>
<keyword evidence="4" id="KW-1185">Reference proteome</keyword>
<evidence type="ECO:0000313" key="4">
    <source>
        <dbReference type="Proteomes" id="UP000287857"/>
    </source>
</evidence>
<reference evidence="3 4" key="1">
    <citation type="submission" date="2017-05" db="EMBL/GenBank/DDBJ databases">
        <title>Vagococcus spp. assemblies.</title>
        <authorList>
            <person name="Gulvik C.A."/>
        </authorList>
    </citation>
    <scope>NUCLEOTIDE SEQUENCE [LARGE SCALE GENOMIC DNA]</scope>
    <source>
        <strain evidence="3 4">SS1995</strain>
    </source>
</reference>
<dbReference type="InterPro" id="IPR008589">
    <property type="entry name" value="MupG"/>
</dbReference>
<dbReference type="InterPro" id="IPR029000">
    <property type="entry name" value="Cyclophilin-like_dom_sf"/>
</dbReference>
<dbReference type="PANTHER" id="PTHR38435">
    <property type="match status" value="1"/>
</dbReference>
<accession>A0A429ZZ96</accession>
<dbReference type="Pfam" id="PF19200">
    <property type="entry name" value="MupG_N"/>
    <property type="match status" value="1"/>
</dbReference>
<comment type="caution">
    <text evidence="3">The sequence shown here is derived from an EMBL/GenBank/DDBJ whole genome shotgun (WGS) entry which is preliminary data.</text>
</comment>
<dbReference type="Proteomes" id="UP000287857">
    <property type="component" value="Unassembled WGS sequence"/>
</dbReference>
<evidence type="ECO:0000259" key="1">
    <source>
        <dbReference type="Pfam" id="PF05913"/>
    </source>
</evidence>
<dbReference type="Gene3D" id="3.20.20.70">
    <property type="entry name" value="Aldolase class I"/>
    <property type="match status" value="1"/>
</dbReference>
<protein>
    <submittedName>
        <fullName evidence="3">Uncharacterized protein</fullName>
    </submittedName>
</protein>
<proteinExistence type="predicted"/>
<dbReference type="InterPro" id="IPR017853">
    <property type="entry name" value="GH"/>
</dbReference>